<dbReference type="InterPro" id="IPR023476">
    <property type="entry name" value="Pep_tRNA_hydro_II_dom_sf"/>
</dbReference>
<dbReference type="AlphaFoldDB" id="D8MQK5"/>
<dbReference type="HOGENOM" id="CLU_121942_1_0_6"/>
<keyword evidence="2" id="KW-1185">Reference proteome</keyword>
<sequence length="135" mass="14235">MNDLRCVVILNADLPAGKAANAAAVISLTLGQRHPQFVGTELVDGDEKAWPGLIPVGIPVLSASDEQLASLVGQCAEQGFDTILFPVEGQMTVDYAAFSAAVRQIPTDQLQHLGLGIVGEKKALRKLTGKLKLFG</sequence>
<name>D8MQK5_ERWBE</name>
<dbReference type="InterPro" id="IPR017021">
    <property type="entry name" value="UCP033763"/>
</dbReference>
<evidence type="ECO:0000313" key="1">
    <source>
        <dbReference type="EMBL" id="CAX59112.1"/>
    </source>
</evidence>
<dbReference type="STRING" id="634500.EbC_15810"/>
<dbReference type="PIRSF" id="PIRSF033736">
    <property type="entry name" value="UCP033763"/>
    <property type="match status" value="1"/>
</dbReference>
<dbReference type="Pfam" id="PF09391">
    <property type="entry name" value="DUF2000"/>
    <property type="match status" value="1"/>
</dbReference>
<reference evidence="1 2" key="1">
    <citation type="journal article" date="2010" name="BMC Genomics">
        <title>Genome comparison of the epiphytic bacteria Erwinia billingiae and E. tasmaniensis with the pear pathogen E. pyrifoliae.</title>
        <authorList>
            <person name="Kube M."/>
            <person name="Migdoll A.M."/>
            <person name="Gehring I."/>
            <person name="Heitmann K."/>
            <person name="Mayer Y."/>
            <person name="Kuhl H."/>
            <person name="Knaust F."/>
            <person name="Geider K."/>
            <person name="Reinhardt R."/>
        </authorList>
    </citation>
    <scope>NUCLEOTIDE SEQUENCE [LARGE SCALE GENOMIC DNA]</scope>
    <source>
        <strain evidence="1 2">Eb661</strain>
    </source>
</reference>
<protein>
    <submittedName>
        <fullName evidence="1">Conserved uncharacterized protein</fullName>
    </submittedName>
</protein>
<gene>
    <name evidence="1" type="ordered locus">EbC_15810</name>
</gene>
<dbReference type="SUPFAM" id="SSF102462">
    <property type="entry name" value="Peptidyl-tRNA hydrolase II"/>
    <property type="match status" value="1"/>
</dbReference>
<dbReference type="Gene3D" id="3.40.1490.10">
    <property type="entry name" value="Bit1"/>
    <property type="match status" value="1"/>
</dbReference>
<dbReference type="GeneID" id="90511609"/>
<organism evidence="2">
    <name type="scientific">Erwinia billingiae (strain Eb661)</name>
    <dbReference type="NCBI Taxonomy" id="634500"/>
    <lineage>
        <taxon>Bacteria</taxon>
        <taxon>Pseudomonadati</taxon>
        <taxon>Pseudomonadota</taxon>
        <taxon>Gammaproteobacteria</taxon>
        <taxon>Enterobacterales</taxon>
        <taxon>Erwiniaceae</taxon>
        <taxon>Erwinia</taxon>
    </lineage>
</organism>
<dbReference type="EMBL" id="FP236843">
    <property type="protein sequence ID" value="CAX59112.1"/>
    <property type="molecule type" value="Genomic_DNA"/>
</dbReference>
<dbReference type="RefSeq" id="WP_013201605.1">
    <property type="nucleotide sequence ID" value="NC_014306.1"/>
</dbReference>
<proteinExistence type="predicted"/>
<evidence type="ECO:0000313" key="2">
    <source>
        <dbReference type="Proteomes" id="UP000008793"/>
    </source>
</evidence>
<dbReference type="KEGG" id="ebi:EbC_15810"/>
<dbReference type="InterPro" id="IPR018988">
    <property type="entry name" value="DUF2000"/>
</dbReference>
<dbReference type="Proteomes" id="UP000008793">
    <property type="component" value="Chromosome"/>
</dbReference>
<dbReference type="eggNOG" id="COG4954">
    <property type="taxonomic scope" value="Bacteria"/>
</dbReference>
<accession>D8MQK5</accession>